<protein>
    <submittedName>
        <fullName evidence="1">Uncharacterized protein</fullName>
    </submittedName>
</protein>
<evidence type="ECO:0000313" key="1">
    <source>
        <dbReference type="EMBL" id="MBB6456626.1"/>
    </source>
</evidence>
<gene>
    <name evidence="1" type="ORF">HNR55_001207</name>
</gene>
<sequence>MNENFLSVWNDEILMKSDRFTDAPITCLTASAFAGKAQACGTECYCDSLGVRRELKDHLNRSFRQLFTTEAVD</sequence>
<dbReference type="AlphaFoldDB" id="A0A841QDV7"/>
<dbReference type="RefSeq" id="WP_166116971.1">
    <property type="nucleotide sequence ID" value="NZ_BAABDB010000004.1"/>
</dbReference>
<evidence type="ECO:0000313" key="2">
    <source>
        <dbReference type="Proteomes" id="UP000578000"/>
    </source>
</evidence>
<proteinExistence type="predicted"/>
<accession>A0A841QDV7</accession>
<comment type="caution">
    <text evidence="1">The sequence shown here is derived from an EMBL/GenBank/DDBJ whole genome shotgun (WGS) entry which is preliminary data.</text>
</comment>
<keyword evidence="2" id="KW-1185">Reference proteome</keyword>
<dbReference type="EMBL" id="JACHIE010000004">
    <property type="protein sequence ID" value="MBB6456626.1"/>
    <property type="molecule type" value="Genomic_DNA"/>
</dbReference>
<name>A0A841QDV7_9PROT</name>
<dbReference type="Proteomes" id="UP000578000">
    <property type="component" value="Unassembled WGS sequence"/>
</dbReference>
<organism evidence="1 2">
    <name type="scientific">Acetobacter lovaniensis</name>
    <dbReference type="NCBI Taxonomy" id="104100"/>
    <lineage>
        <taxon>Bacteria</taxon>
        <taxon>Pseudomonadati</taxon>
        <taxon>Pseudomonadota</taxon>
        <taxon>Alphaproteobacteria</taxon>
        <taxon>Acetobacterales</taxon>
        <taxon>Acetobacteraceae</taxon>
        <taxon>Acetobacter</taxon>
    </lineage>
</organism>
<reference evidence="1 2" key="1">
    <citation type="submission" date="2020-08" db="EMBL/GenBank/DDBJ databases">
        <title>Genomic Encyclopedia of Type Strains, Phase IV (KMG-IV): sequencing the most valuable type-strain genomes for metagenomic binning, comparative biology and taxonomic classification.</title>
        <authorList>
            <person name="Goeker M."/>
        </authorList>
    </citation>
    <scope>NUCLEOTIDE SEQUENCE [LARGE SCALE GENOMIC DNA]</scope>
    <source>
        <strain evidence="1 2">DSM 4491</strain>
    </source>
</reference>